<evidence type="ECO:0000313" key="1">
    <source>
        <dbReference type="EMBL" id="KAK4095862.1"/>
    </source>
</evidence>
<sequence length="137" mass="15371">MEPFGAAAVVIATVCAIVGAVSSAQQIYDRRKRRKNEKNGVVEDQPPAAAVDIMLRINYLVSKFGRRFEERVKLDKTVLHEVRRLQPQLETVLAKVAKLQKESASSPSGEDEEVDELAAKLWRQVNELKSDIEEVLI</sequence>
<protein>
    <submittedName>
        <fullName evidence="1">Uncharacterized protein</fullName>
    </submittedName>
</protein>
<evidence type="ECO:0000313" key="2">
    <source>
        <dbReference type="Proteomes" id="UP001305647"/>
    </source>
</evidence>
<dbReference type="Proteomes" id="UP001305647">
    <property type="component" value="Unassembled WGS sequence"/>
</dbReference>
<gene>
    <name evidence="1" type="ORF">N658DRAFT_81699</name>
</gene>
<dbReference type="AlphaFoldDB" id="A0AAN6SWX8"/>
<dbReference type="EMBL" id="MU863769">
    <property type="protein sequence ID" value="KAK4095862.1"/>
    <property type="molecule type" value="Genomic_DNA"/>
</dbReference>
<keyword evidence="2" id="KW-1185">Reference proteome</keyword>
<reference evidence="1" key="1">
    <citation type="journal article" date="2023" name="Mol. Phylogenet. Evol.">
        <title>Genome-scale phylogeny and comparative genomics of the fungal order Sordariales.</title>
        <authorList>
            <person name="Hensen N."/>
            <person name="Bonometti L."/>
            <person name="Westerberg I."/>
            <person name="Brannstrom I.O."/>
            <person name="Guillou S."/>
            <person name="Cros-Aarteil S."/>
            <person name="Calhoun S."/>
            <person name="Haridas S."/>
            <person name="Kuo A."/>
            <person name="Mondo S."/>
            <person name="Pangilinan J."/>
            <person name="Riley R."/>
            <person name="LaButti K."/>
            <person name="Andreopoulos B."/>
            <person name="Lipzen A."/>
            <person name="Chen C."/>
            <person name="Yan M."/>
            <person name="Daum C."/>
            <person name="Ng V."/>
            <person name="Clum A."/>
            <person name="Steindorff A."/>
            <person name="Ohm R.A."/>
            <person name="Martin F."/>
            <person name="Silar P."/>
            <person name="Natvig D.O."/>
            <person name="Lalanne C."/>
            <person name="Gautier V."/>
            <person name="Ament-Velasquez S.L."/>
            <person name="Kruys A."/>
            <person name="Hutchinson M.I."/>
            <person name="Powell A.J."/>
            <person name="Barry K."/>
            <person name="Miller A.N."/>
            <person name="Grigoriev I.V."/>
            <person name="Debuchy R."/>
            <person name="Gladieux P."/>
            <person name="Hiltunen Thoren M."/>
            <person name="Johannesson H."/>
        </authorList>
    </citation>
    <scope>NUCLEOTIDE SEQUENCE</scope>
    <source>
        <strain evidence="1">CBS 757.83</strain>
    </source>
</reference>
<reference evidence="1" key="2">
    <citation type="submission" date="2023-05" db="EMBL/GenBank/DDBJ databases">
        <authorList>
            <consortium name="Lawrence Berkeley National Laboratory"/>
            <person name="Steindorff A."/>
            <person name="Hensen N."/>
            <person name="Bonometti L."/>
            <person name="Westerberg I."/>
            <person name="Brannstrom I.O."/>
            <person name="Guillou S."/>
            <person name="Cros-Aarteil S."/>
            <person name="Calhoun S."/>
            <person name="Haridas S."/>
            <person name="Kuo A."/>
            <person name="Mondo S."/>
            <person name="Pangilinan J."/>
            <person name="Riley R."/>
            <person name="Labutti K."/>
            <person name="Andreopoulos B."/>
            <person name="Lipzen A."/>
            <person name="Chen C."/>
            <person name="Yanf M."/>
            <person name="Daum C."/>
            <person name="Ng V."/>
            <person name="Clum A."/>
            <person name="Ohm R."/>
            <person name="Martin F."/>
            <person name="Silar P."/>
            <person name="Natvig D."/>
            <person name="Lalanne C."/>
            <person name="Gautier V."/>
            <person name="Ament-Velasquez S.L."/>
            <person name="Kruys A."/>
            <person name="Hutchinson M.I."/>
            <person name="Powell A.J."/>
            <person name="Barry K."/>
            <person name="Miller A.N."/>
            <person name="Grigoriev I.V."/>
            <person name="Debuchy R."/>
            <person name="Gladieux P."/>
            <person name="Thoren M.H."/>
            <person name="Johannesson H."/>
        </authorList>
    </citation>
    <scope>NUCLEOTIDE SEQUENCE</scope>
    <source>
        <strain evidence="1">CBS 757.83</strain>
    </source>
</reference>
<comment type="caution">
    <text evidence="1">The sequence shown here is derived from an EMBL/GenBank/DDBJ whole genome shotgun (WGS) entry which is preliminary data.</text>
</comment>
<organism evidence="1 2">
    <name type="scientific">Parathielavia hyrcaniae</name>
    <dbReference type="NCBI Taxonomy" id="113614"/>
    <lineage>
        <taxon>Eukaryota</taxon>
        <taxon>Fungi</taxon>
        <taxon>Dikarya</taxon>
        <taxon>Ascomycota</taxon>
        <taxon>Pezizomycotina</taxon>
        <taxon>Sordariomycetes</taxon>
        <taxon>Sordariomycetidae</taxon>
        <taxon>Sordariales</taxon>
        <taxon>Chaetomiaceae</taxon>
        <taxon>Parathielavia</taxon>
    </lineage>
</organism>
<accession>A0AAN6SWX8</accession>
<proteinExistence type="predicted"/>
<name>A0AAN6SWX8_9PEZI</name>